<feature type="domain" description="CTLH" evidence="3">
    <location>
        <begin position="417"/>
        <end position="474"/>
    </location>
</feature>
<dbReference type="OrthoDB" id="25503at2759"/>
<dbReference type="SMART" id="SM00667">
    <property type="entry name" value="LisH"/>
    <property type="match status" value="1"/>
</dbReference>
<dbReference type="Pfam" id="PF08513">
    <property type="entry name" value="LisH"/>
    <property type="match status" value="1"/>
</dbReference>
<evidence type="ECO:0000313" key="5">
    <source>
        <dbReference type="Proteomes" id="UP000612746"/>
    </source>
</evidence>
<dbReference type="InterPro" id="IPR043136">
    <property type="entry name" value="B30.2/SPRY_sf"/>
</dbReference>
<evidence type="ECO:0000313" key="4">
    <source>
        <dbReference type="EMBL" id="KAG2180488.1"/>
    </source>
</evidence>
<organism evidence="4 5">
    <name type="scientific">Umbelopsis vinacea</name>
    <dbReference type="NCBI Taxonomy" id="44442"/>
    <lineage>
        <taxon>Eukaryota</taxon>
        <taxon>Fungi</taxon>
        <taxon>Fungi incertae sedis</taxon>
        <taxon>Mucoromycota</taxon>
        <taxon>Mucoromycotina</taxon>
        <taxon>Umbelopsidomycetes</taxon>
        <taxon>Umbelopsidales</taxon>
        <taxon>Umbelopsidaceae</taxon>
        <taxon>Umbelopsis</taxon>
    </lineage>
</organism>
<dbReference type="Pfam" id="PF10607">
    <property type="entry name" value="CTLH"/>
    <property type="match status" value="1"/>
</dbReference>
<feature type="region of interest" description="Disordered" evidence="1">
    <location>
        <begin position="550"/>
        <end position="589"/>
    </location>
</feature>
<name>A0A8H7UHX6_9FUNG</name>
<dbReference type="CDD" id="cd12909">
    <property type="entry name" value="SPRY_RanBP9_10"/>
    <property type="match status" value="1"/>
</dbReference>
<dbReference type="InterPro" id="IPR003877">
    <property type="entry name" value="SPRY_dom"/>
</dbReference>
<dbReference type="InterPro" id="IPR035782">
    <property type="entry name" value="SPRY_RanBP9/10"/>
</dbReference>
<evidence type="ECO:0000259" key="3">
    <source>
        <dbReference type="PROSITE" id="PS50897"/>
    </source>
</evidence>
<keyword evidence="5" id="KW-1185">Reference proteome</keyword>
<dbReference type="SMART" id="SM00668">
    <property type="entry name" value="CTLH"/>
    <property type="match status" value="1"/>
</dbReference>
<proteinExistence type="predicted"/>
<dbReference type="SUPFAM" id="SSF49899">
    <property type="entry name" value="Concanavalin A-like lectins/glucanases"/>
    <property type="match status" value="1"/>
</dbReference>
<protein>
    <submittedName>
        <fullName evidence="4">Uncharacterized protein</fullName>
    </submittedName>
</protein>
<sequence length="726" mass="79737">MSSSFLSLQPSALVAPENNLQNTAAYSSAFPPLHSIPLAVTPSNKHKPWQSFYPPKPSLLPPKYPLYLKNTNYAKLADEQYHQQCRIKKASKPMGAISSLFHKSEPAVQYDAALEQLDLRLPCFWNPNDKSSLMDISSDGVDASYCGSGRNDKDAAAVRSTFTAKPQCGIFYFEIEIVSKGRDGYISIGFCDADASMDKLPGWEVNSYGLHANDGNCYNGVTKGQSYGPTFSTGDVVGCGINFGSKNAFFTKNGVYLGTAFSNVNPTVPLYPCVGLRTPGEHIRANFGVKLFQFDIAQYMNVSRDISSPEEKCQLHSSISQMQISPSPPTQHTSPAVKAAWMKQVGRSPEPATPPKTSQQVAASSEILDQLVYSFLLHHGYSRTAEVLLKNVKDTKDVDLVSEESIEDDHLFDSKSDLVHRQDIRTAIIAGDIDCAINLTQAHFPQVLVHDDLMLFRLQKRKFIEMLRLANESCNHTFCDAAFTFGFQRLTTTVEEMDSTHPHDLSTEKSSPTVFGTPRKLSMPAVAPVSPAPASEIPQPTRRVSYASITATPSSASPPHGSYFDGRSLDESLDEPVSPASTFSHIRRRRRSSSHVSFTSLSSYEEDDDDIKSDMHEAIRFGHLLQEQYGRDQRTLVKSGMADIHSLINEVETYHSLCAAVKALDIAGRDALASELNTAILVSQRKPAAPPLELVYRQSVATIKELVRNGHGQAALVSVDDTCGLP</sequence>
<dbReference type="InterPro" id="IPR006594">
    <property type="entry name" value="LisH"/>
</dbReference>
<feature type="domain" description="B30.2/SPRY" evidence="2">
    <location>
        <begin position="103"/>
        <end position="292"/>
    </location>
</feature>
<dbReference type="EMBL" id="JAEPRA010000009">
    <property type="protein sequence ID" value="KAG2180488.1"/>
    <property type="molecule type" value="Genomic_DNA"/>
</dbReference>
<feature type="compositionally biased region" description="Low complexity" evidence="1">
    <location>
        <begin position="550"/>
        <end position="559"/>
    </location>
</feature>
<evidence type="ECO:0000259" key="2">
    <source>
        <dbReference type="PROSITE" id="PS50188"/>
    </source>
</evidence>
<dbReference type="PROSITE" id="PS50188">
    <property type="entry name" value="B302_SPRY"/>
    <property type="match status" value="1"/>
</dbReference>
<dbReference type="InterPro" id="IPR024964">
    <property type="entry name" value="CTLH/CRA"/>
</dbReference>
<gene>
    <name evidence="4" type="ORF">INT44_003492</name>
</gene>
<dbReference type="SMART" id="SM00449">
    <property type="entry name" value="SPRY"/>
    <property type="match status" value="1"/>
</dbReference>
<reference evidence="4" key="1">
    <citation type="submission" date="2020-12" db="EMBL/GenBank/DDBJ databases">
        <title>Metabolic potential, ecology and presence of endohyphal bacteria is reflected in genomic diversity of Mucoromycotina.</title>
        <authorList>
            <person name="Muszewska A."/>
            <person name="Okrasinska A."/>
            <person name="Steczkiewicz K."/>
            <person name="Drgas O."/>
            <person name="Orlowska M."/>
            <person name="Perlinska-Lenart U."/>
            <person name="Aleksandrzak-Piekarczyk T."/>
            <person name="Szatraj K."/>
            <person name="Zielenkiewicz U."/>
            <person name="Pilsyk S."/>
            <person name="Malc E."/>
            <person name="Mieczkowski P."/>
            <person name="Kruszewska J.S."/>
            <person name="Biernat P."/>
            <person name="Pawlowska J."/>
        </authorList>
    </citation>
    <scope>NUCLEOTIDE SEQUENCE</scope>
    <source>
        <strain evidence="4">WA0000051536</strain>
    </source>
</reference>
<dbReference type="AlphaFoldDB" id="A0A8H7UHX6"/>
<dbReference type="InterPro" id="IPR006595">
    <property type="entry name" value="CTLH_C"/>
</dbReference>
<accession>A0A8H7UHX6</accession>
<dbReference type="Pfam" id="PF00622">
    <property type="entry name" value="SPRY"/>
    <property type="match status" value="1"/>
</dbReference>
<dbReference type="InterPro" id="IPR050618">
    <property type="entry name" value="Ubq-SigPath_Reg"/>
</dbReference>
<dbReference type="Gene3D" id="2.60.120.920">
    <property type="match status" value="1"/>
</dbReference>
<feature type="region of interest" description="Disordered" evidence="1">
    <location>
        <begin position="317"/>
        <end position="337"/>
    </location>
</feature>
<dbReference type="Proteomes" id="UP000612746">
    <property type="component" value="Unassembled WGS sequence"/>
</dbReference>
<dbReference type="InterPro" id="IPR001870">
    <property type="entry name" value="B30.2/SPRY"/>
</dbReference>
<evidence type="ECO:0000256" key="1">
    <source>
        <dbReference type="SAM" id="MobiDB-lite"/>
    </source>
</evidence>
<comment type="caution">
    <text evidence="4">The sequence shown here is derived from an EMBL/GenBank/DDBJ whole genome shotgun (WGS) entry which is preliminary data.</text>
</comment>
<dbReference type="PROSITE" id="PS50896">
    <property type="entry name" value="LISH"/>
    <property type="match status" value="1"/>
</dbReference>
<dbReference type="PROSITE" id="PS50897">
    <property type="entry name" value="CTLH"/>
    <property type="match status" value="1"/>
</dbReference>
<dbReference type="InterPro" id="IPR013320">
    <property type="entry name" value="ConA-like_dom_sf"/>
</dbReference>
<dbReference type="PANTHER" id="PTHR12864">
    <property type="entry name" value="RAN BINDING PROTEIN 9-RELATED"/>
    <property type="match status" value="1"/>
</dbReference>